<evidence type="ECO:0000256" key="7">
    <source>
        <dbReference type="ARBA" id="ARBA00022692"/>
    </source>
</evidence>
<evidence type="ECO:0000256" key="3">
    <source>
        <dbReference type="ARBA" id="ARBA00008915"/>
    </source>
</evidence>
<evidence type="ECO:0000256" key="6">
    <source>
        <dbReference type="ARBA" id="ARBA00022660"/>
    </source>
</evidence>
<evidence type="ECO:0000313" key="19">
    <source>
        <dbReference type="Proteomes" id="UP001530400"/>
    </source>
</evidence>
<keyword evidence="19" id="KW-1185">Reference proteome</keyword>
<comment type="caution">
    <text evidence="18">The sequence shown here is derived from an EMBL/GenBank/DDBJ whole genome shotgun (WGS) entry which is preliminary data.</text>
</comment>
<evidence type="ECO:0000256" key="9">
    <source>
        <dbReference type="ARBA" id="ARBA00022946"/>
    </source>
</evidence>
<sequence length="146" mass="16234">MSLANIARTCQRSLTRNIARPSTPRRFMGGGGGHQPISQSMEAELFGGHPKTEGWETATYITYALSTVLLVMACGFAPDTTIKTWANSEARARLRLQDEGKLDKPVFGVHYDTPENNFDFESVNPDNPFNEEDDDDDDGEYICARV</sequence>
<evidence type="ECO:0000256" key="10">
    <source>
        <dbReference type="ARBA" id="ARBA00022982"/>
    </source>
</evidence>
<keyword evidence="10" id="KW-0249">Electron transport</keyword>
<dbReference type="PANTHER" id="PTHR40637:SF1">
    <property type="entry name" value="ESSS SUBUNIT OF NADH:UBIQUINONE OXIDOREDUCTASE (COMPLEX I) PROTEIN"/>
    <property type="match status" value="1"/>
</dbReference>
<keyword evidence="8" id="KW-0999">Mitochondrion inner membrane</keyword>
<dbReference type="Proteomes" id="UP001530400">
    <property type="component" value="Unassembled WGS sequence"/>
</dbReference>
<evidence type="ECO:0000256" key="1">
    <source>
        <dbReference type="ARBA" id="ARBA00003195"/>
    </source>
</evidence>
<comment type="similarity">
    <text evidence="3">Belongs to the complex I NDUFB11 subunit family.</text>
</comment>
<keyword evidence="6" id="KW-0679">Respiratory chain</keyword>
<evidence type="ECO:0000256" key="11">
    <source>
        <dbReference type="ARBA" id="ARBA00022989"/>
    </source>
</evidence>
<evidence type="ECO:0000256" key="14">
    <source>
        <dbReference type="ARBA" id="ARBA00030753"/>
    </source>
</evidence>
<keyword evidence="9" id="KW-0809">Transit peptide</keyword>
<proteinExistence type="inferred from homology"/>
<evidence type="ECO:0000256" key="13">
    <source>
        <dbReference type="ARBA" id="ARBA00023136"/>
    </source>
</evidence>
<evidence type="ECO:0000313" key="18">
    <source>
        <dbReference type="EMBL" id="KAL3785399.1"/>
    </source>
</evidence>
<feature type="region of interest" description="Disordered" evidence="17">
    <location>
        <begin position="117"/>
        <end position="138"/>
    </location>
</feature>
<evidence type="ECO:0000256" key="2">
    <source>
        <dbReference type="ARBA" id="ARBA00004434"/>
    </source>
</evidence>
<evidence type="ECO:0000256" key="12">
    <source>
        <dbReference type="ARBA" id="ARBA00023128"/>
    </source>
</evidence>
<dbReference type="GO" id="GO:0005743">
    <property type="term" value="C:mitochondrial inner membrane"/>
    <property type="evidence" value="ECO:0007669"/>
    <property type="project" value="UniProtKB-SubCell"/>
</dbReference>
<organism evidence="18 19">
    <name type="scientific">Cyclotella atomus</name>
    <dbReference type="NCBI Taxonomy" id="382360"/>
    <lineage>
        <taxon>Eukaryota</taxon>
        <taxon>Sar</taxon>
        <taxon>Stramenopiles</taxon>
        <taxon>Ochrophyta</taxon>
        <taxon>Bacillariophyta</taxon>
        <taxon>Coscinodiscophyceae</taxon>
        <taxon>Thalassiosirophycidae</taxon>
        <taxon>Stephanodiscales</taxon>
        <taxon>Stephanodiscaceae</taxon>
        <taxon>Cyclotella</taxon>
    </lineage>
</organism>
<comment type="subcellular location">
    <subcellularLocation>
        <location evidence="2">Mitochondrion inner membrane</location>
        <topology evidence="2">Single-pass membrane protein</topology>
    </subcellularLocation>
</comment>
<dbReference type="PANTHER" id="PTHR40637">
    <property type="entry name" value="ESSS SUBUNIT OF NADH:UBIQUINONE OXIDOREDUCTASE (COMPLEX I) PROTEIN"/>
    <property type="match status" value="1"/>
</dbReference>
<keyword evidence="12" id="KW-0496">Mitochondrion</keyword>
<reference evidence="18 19" key="1">
    <citation type="submission" date="2024-10" db="EMBL/GenBank/DDBJ databases">
        <title>Updated reference genomes for cyclostephanoid diatoms.</title>
        <authorList>
            <person name="Roberts W.R."/>
            <person name="Alverson A.J."/>
        </authorList>
    </citation>
    <scope>NUCLEOTIDE SEQUENCE [LARGE SCALE GENOMIC DNA]</scope>
    <source>
        <strain evidence="18 19">AJA010-31</strain>
    </source>
</reference>
<evidence type="ECO:0000256" key="15">
    <source>
        <dbReference type="ARBA" id="ARBA00031387"/>
    </source>
</evidence>
<dbReference type="InterPro" id="IPR019329">
    <property type="entry name" value="NADH_UbQ_OxRdtase_ESSS_su"/>
</dbReference>
<keyword evidence="11" id="KW-1133">Transmembrane helix</keyword>
<name>A0ABD3PCI6_9STRA</name>
<evidence type="ECO:0000256" key="8">
    <source>
        <dbReference type="ARBA" id="ARBA00022792"/>
    </source>
</evidence>
<dbReference type="Pfam" id="PF10183">
    <property type="entry name" value="ESSS"/>
    <property type="match status" value="1"/>
</dbReference>
<evidence type="ECO:0000256" key="4">
    <source>
        <dbReference type="ARBA" id="ARBA00018632"/>
    </source>
</evidence>
<evidence type="ECO:0000256" key="5">
    <source>
        <dbReference type="ARBA" id="ARBA00022448"/>
    </source>
</evidence>
<keyword evidence="5" id="KW-0813">Transport</keyword>
<protein>
    <recommendedName>
        <fullName evidence="4">NADH dehydrogenase [ubiquinone] 1 beta subcomplex subunit 11, mitochondrial</fullName>
    </recommendedName>
    <alternativeName>
        <fullName evidence="15">Complex I-ESSS</fullName>
    </alternativeName>
    <alternativeName>
        <fullName evidence="14">NADH-ubiquinone oxidoreductase ESSS subunit</fullName>
    </alternativeName>
</protein>
<evidence type="ECO:0000256" key="17">
    <source>
        <dbReference type="SAM" id="MobiDB-lite"/>
    </source>
</evidence>
<comment type="subunit">
    <text evidence="16">Complex I is composed of 45 different subunits. Interacts with BCAP31.</text>
</comment>
<keyword evidence="7" id="KW-0812">Transmembrane</keyword>
<evidence type="ECO:0000256" key="16">
    <source>
        <dbReference type="ARBA" id="ARBA00046528"/>
    </source>
</evidence>
<gene>
    <name evidence="18" type="ORF">ACHAWO_013586</name>
</gene>
<comment type="function">
    <text evidence="1">Accessory subunit of the mitochondrial membrane respiratory chain NADH dehydrogenase (Complex I), that is believed not to be involved in catalysis. Complex I functions in the transfer of electrons from NADH to the respiratory chain. The immediate electron acceptor for the enzyme is believed to be ubiquinone.</text>
</comment>
<keyword evidence="13" id="KW-0472">Membrane</keyword>
<dbReference type="EMBL" id="JALLPJ020000695">
    <property type="protein sequence ID" value="KAL3785399.1"/>
    <property type="molecule type" value="Genomic_DNA"/>
</dbReference>
<dbReference type="AlphaFoldDB" id="A0ABD3PCI6"/>
<accession>A0ABD3PCI6</accession>
<feature type="compositionally biased region" description="Acidic residues" evidence="17">
    <location>
        <begin position="129"/>
        <end position="138"/>
    </location>
</feature>